<evidence type="ECO:0000313" key="3">
    <source>
        <dbReference type="EMBL" id="RKI94008.1"/>
    </source>
</evidence>
<accession>A0A3A9ARK0</accession>
<dbReference type="EMBL" id="RAYQ01000001">
    <property type="protein sequence ID" value="RKI94008.1"/>
    <property type="molecule type" value="Genomic_DNA"/>
</dbReference>
<feature type="region of interest" description="Disordered" evidence="1">
    <location>
        <begin position="43"/>
        <end position="67"/>
    </location>
</feature>
<evidence type="ECO:0000313" key="4">
    <source>
        <dbReference type="Proteomes" id="UP000280696"/>
    </source>
</evidence>
<evidence type="ECO:0000256" key="2">
    <source>
        <dbReference type="SAM" id="SignalP"/>
    </source>
</evidence>
<name>A0A3A9ARK0_9FIRM</name>
<gene>
    <name evidence="3" type="ORF">D7V94_00010</name>
</gene>
<keyword evidence="2" id="KW-0732">Signal</keyword>
<reference evidence="3 4" key="1">
    <citation type="submission" date="2018-09" db="EMBL/GenBank/DDBJ databases">
        <title>Murine metabolic-syndrome-specific gut microbial biobank.</title>
        <authorList>
            <person name="Liu C."/>
        </authorList>
    </citation>
    <scope>NUCLEOTIDE SEQUENCE [LARGE SCALE GENOMIC DNA]</scope>
    <source>
        <strain evidence="3 4">0.1xD8-82</strain>
    </source>
</reference>
<dbReference type="AlphaFoldDB" id="A0A3A9ARK0"/>
<dbReference type="OrthoDB" id="2034072at2"/>
<dbReference type="RefSeq" id="WP_120465594.1">
    <property type="nucleotide sequence ID" value="NZ_RAYQ01000001.1"/>
</dbReference>
<proteinExistence type="predicted"/>
<keyword evidence="4" id="KW-1185">Reference proteome</keyword>
<feature type="chain" id="PRO_5017209275" evidence="2">
    <location>
        <begin position="28"/>
        <end position="288"/>
    </location>
</feature>
<comment type="caution">
    <text evidence="3">The sequence shown here is derived from an EMBL/GenBank/DDBJ whole genome shotgun (WGS) entry which is preliminary data.</text>
</comment>
<organism evidence="3 4">
    <name type="scientific">Parablautia intestinalis</name>
    <dbReference type="NCBI Taxonomy" id="2320100"/>
    <lineage>
        <taxon>Bacteria</taxon>
        <taxon>Bacillati</taxon>
        <taxon>Bacillota</taxon>
        <taxon>Clostridia</taxon>
        <taxon>Lachnospirales</taxon>
        <taxon>Lachnospiraceae</taxon>
        <taxon>Parablautia</taxon>
    </lineage>
</organism>
<evidence type="ECO:0000256" key="1">
    <source>
        <dbReference type="SAM" id="MobiDB-lite"/>
    </source>
</evidence>
<dbReference type="Proteomes" id="UP000280696">
    <property type="component" value="Unassembled WGS sequence"/>
</dbReference>
<feature type="signal peptide" evidence="2">
    <location>
        <begin position="1"/>
        <end position="27"/>
    </location>
</feature>
<sequence>MKQKNILKLTAATLAIIGAGTILFYSAAEVTLAANAKKTETIPTSYQVPDNPETALPAPQAKEENSEKINYSVSMDSLNTGTPTDMDLTMEEAAQAGARYLKNIYGLDLEGAYVYMSYYPGTETFPRAFWSGDVLFQKEQTPESTRWTYMIDAVTGEMFTIDHSRQLEISVPLDYDTALEKDYHLYAELAKKKAEECKLIDSPVDRAEYNCQGYSGNDPTITVDVIGQNGEIVNMSFSRYDQMFLGLITDTSRKITESALDKIAGEVMSVDAENVENDTITWTTSVIK</sequence>
<protein>
    <submittedName>
        <fullName evidence="3">Uncharacterized protein</fullName>
    </submittedName>
</protein>